<dbReference type="Pfam" id="PF04814">
    <property type="entry name" value="HNF-1_N"/>
    <property type="match status" value="1"/>
</dbReference>
<dbReference type="InterPro" id="IPR001356">
    <property type="entry name" value="HD"/>
</dbReference>
<keyword evidence="1 2" id="KW-0371">Homeobox</keyword>
<keyword evidence="1 2" id="KW-0238">DNA-binding</keyword>
<reference evidence="6" key="2">
    <citation type="submission" date="2024-06" db="UniProtKB">
        <authorList>
            <consortium name="EnsemblMetazoa"/>
        </authorList>
    </citation>
    <scope>IDENTIFICATION</scope>
</reference>
<dbReference type="EnsemblMetazoa" id="XM_020003834.1">
    <property type="protein sequence ID" value="XP_019859393.1"/>
    <property type="gene ID" value="LOC100633356"/>
</dbReference>
<keyword evidence="7" id="KW-1185">Reference proteome</keyword>
<evidence type="ECO:0000313" key="6">
    <source>
        <dbReference type="EnsemblMetazoa" id="XP_019859393.1"/>
    </source>
</evidence>
<feature type="DNA-binding region" description="Homeobox" evidence="1">
    <location>
        <begin position="295"/>
        <end position="369"/>
    </location>
</feature>
<feature type="region of interest" description="Disordered" evidence="3">
    <location>
        <begin position="536"/>
        <end position="556"/>
    </location>
</feature>
<dbReference type="Gene3D" id="1.10.260.40">
    <property type="entry name" value="lambda repressor-like DNA-binding domains"/>
    <property type="match status" value="1"/>
</dbReference>
<feature type="domain" description="POU-specific atypical" evidence="5">
    <location>
        <begin position="185"/>
        <end position="280"/>
    </location>
</feature>
<dbReference type="SUPFAM" id="SSF46689">
    <property type="entry name" value="Homeodomain-like"/>
    <property type="match status" value="1"/>
</dbReference>
<organism evidence="6 7">
    <name type="scientific">Amphimedon queenslandica</name>
    <name type="common">Sponge</name>
    <dbReference type="NCBI Taxonomy" id="400682"/>
    <lineage>
        <taxon>Eukaryota</taxon>
        <taxon>Metazoa</taxon>
        <taxon>Porifera</taxon>
        <taxon>Demospongiae</taxon>
        <taxon>Heteroscleromorpha</taxon>
        <taxon>Haplosclerida</taxon>
        <taxon>Niphatidae</taxon>
        <taxon>Amphimedon</taxon>
    </lineage>
</organism>
<evidence type="ECO:0000259" key="5">
    <source>
        <dbReference type="PROSITE" id="PS51936"/>
    </source>
</evidence>
<comment type="subcellular location">
    <subcellularLocation>
        <location evidence="1 2">Nucleus</location>
    </subcellularLocation>
</comment>
<evidence type="ECO:0000256" key="1">
    <source>
        <dbReference type="PROSITE-ProRule" id="PRU00108"/>
    </source>
</evidence>
<dbReference type="InterPro" id="IPR010982">
    <property type="entry name" value="Lambda_DNA-bd_dom_sf"/>
</dbReference>
<name>A0AAN0JRC4_AMPQE</name>
<dbReference type="PANTHER" id="PTHR11568">
    <property type="entry name" value="HEPATOCYTE NUCLEAR FACTOR 1"/>
    <property type="match status" value="1"/>
</dbReference>
<dbReference type="GO" id="GO:0000981">
    <property type="term" value="F:DNA-binding transcription factor activity, RNA polymerase II-specific"/>
    <property type="evidence" value="ECO:0007669"/>
    <property type="project" value="TreeGrafter"/>
</dbReference>
<evidence type="ECO:0000313" key="7">
    <source>
        <dbReference type="Proteomes" id="UP000007879"/>
    </source>
</evidence>
<dbReference type="Gene3D" id="1.10.10.60">
    <property type="entry name" value="Homeodomain-like"/>
    <property type="match status" value="1"/>
</dbReference>
<accession>A0AAN0JRC4</accession>
<dbReference type="CDD" id="cd00086">
    <property type="entry name" value="homeodomain"/>
    <property type="match status" value="1"/>
</dbReference>
<dbReference type="GO" id="GO:0045893">
    <property type="term" value="P:positive regulation of DNA-templated transcription"/>
    <property type="evidence" value="ECO:0007669"/>
    <property type="project" value="InterPro"/>
</dbReference>
<feature type="region of interest" description="Disordered" evidence="3">
    <location>
        <begin position="1"/>
        <end position="47"/>
    </location>
</feature>
<dbReference type="InterPro" id="IPR006899">
    <property type="entry name" value="HNF-1_N"/>
</dbReference>
<dbReference type="InterPro" id="IPR039066">
    <property type="entry name" value="HNF-1"/>
</dbReference>
<evidence type="ECO:0008006" key="8">
    <source>
        <dbReference type="Google" id="ProtNLM"/>
    </source>
</evidence>
<dbReference type="SMART" id="SM00389">
    <property type="entry name" value="HOX"/>
    <property type="match status" value="1"/>
</dbReference>
<feature type="domain" description="Homeobox" evidence="4">
    <location>
        <begin position="293"/>
        <end position="368"/>
    </location>
</feature>
<evidence type="ECO:0000259" key="4">
    <source>
        <dbReference type="PROSITE" id="PS50071"/>
    </source>
</evidence>
<dbReference type="Proteomes" id="UP000007879">
    <property type="component" value="Unassembled WGS sequence"/>
</dbReference>
<evidence type="ECO:0000256" key="2">
    <source>
        <dbReference type="RuleBase" id="RU000682"/>
    </source>
</evidence>
<sequence>MSDNTNNLLVSVSGSSHVASGGSPPDGPLGQDHDGKEGEAAEENMETQDMAGEGRAIEGENVPDNVRVVIRSLIEHYELSKDQLSAMYDEFAKSKDREEDMRLTQGGEGEGDGLSRRLHIAEEPSLARVMVSVGSEDGENPIGLQAGAGEGETDQQLHGEVNRLQSVVQSAMETYVSSPVVANSSTRSSLSLSDDPLPSTFARELLQRDQSLVAQAIRKYLHQYSIPQREVVEKTGINQSHLSQHFTRGVPIKPAKRVKLYHWFEQDQLQRTGKLLTADGSLTSVLESPKVEGYRRRPRWRWSPVATQILTEAFKKNRFPTREQRLELSRICCEAESAMNNGEPLQGASGDSEGITEQRINTWFTNRRKGLVSPSPTTDSFSSLSGLSILQSPNTLTSTPSFDASASDLSLSSSAATPTRTQTATVSPLTIPINLTSTPSVSLGAGGNSTDTISLTTPLALSPANLQALLSQLQVQSNVAPILAQSLGQILVGQLPQGLLVQSPSGGGAGSNGSGPATVSLESITKQLQVVDSLNTGNEATPESGDNEGGVVSGETNSLAVEEIIANTAEPSAINSRQN</sequence>
<reference evidence="7" key="1">
    <citation type="journal article" date="2010" name="Nature">
        <title>The Amphimedon queenslandica genome and the evolution of animal complexity.</title>
        <authorList>
            <person name="Srivastava M."/>
            <person name="Simakov O."/>
            <person name="Chapman J."/>
            <person name="Fahey B."/>
            <person name="Gauthier M.E."/>
            <person name="Mitros T."/>
            <person name="Richards G.S."/>
            <person name="Conaco C."/>
            <person name="Dacre M."/>
            <person name="Hellsten U."/>
            <person name="Larroux C."/>
            <person name="Putnam N.H."/>
            <person name="Stanke M."/>
            <person name="Adamska M."/>
            <person name="Darling A."/>
            <person name="Degnan S.M."/>
            <person name="Oakley T.H."/>
            <person name="Plachetzki D.C."/>
            <person name="Zhai Y."/>
            <person name="Adamski M."/>
            <person name="Calcino A."/>
            <person name="Cummins S.F."/>
            <person name="Goodstein D.M."/>
            <person name="Harris C."/>
            <person name="Jackson D.J."/>
            <person name="Leys S.P."/>
            <person name="Shu S."/>
            <person name="Woodcroft B.J."/>
            <person name="Vervoort M."/>
            <person name="Kosik K.S."/>
            <person name="Manning G."/>
            <person name="Degnan B.M."/>
            <person name="Rokhsar D.S."/>
        </authorList>
    </citation>
    <scope>NUCLEOTIDE SEQUENCE [LARGE SCALE GENOMIC DNA]</scope>
</reference>
<protein>
    <recommendedName>
        <fullName evidence="8">Homeobox domain-containing protein</fullName>
    </recommendedName>
</protein>
<keyword evidence="1 2" id="KW-0539">Nucleus</keyword>
<dbReference type="GO" id="GO:0000978">
    <property type="term" value="F:RNA polymerase II cis-regulatory region sequence-specific DNA binding"/>
    <property type="evidence" value="ECO:0007669"/>
    <property type="project" value="TreeGrafter"/>
</dbReference>
<gene>
    <name evidence="6" type="primary">100633356</name>
</gene>
<feature type="region of interest" description="Disordered" evidence="3">
    <location>
        <begin position="97"/>
        <end position="116"/>
    </location>
</feature>
<dbReference type="InterPro" id="IPR009057">
    <property type="entry name" value="Homeodomain-like_sf"/>
</dbReference>
<feature type="compositionally biased region" description="Low complexity" evidence="3">
    <location>
        <begin position="10"/>
        <end position="23"/>
    </location>
</feature>
<dbReference type="SUPFAM" id="SSF47413">
    <property type="entry name" value="lambda repressor-like DNA-binding domains"/>
    <property type="match status" value="1"/>
</dbReference>
<dbReference type="AlphaFoldDB" id="A0AAN0JRC4"/>
<evidence type="ECO:0000256" key="3">
    <source>
        <dbReference type="SAM" id="MobiDB-lite"/>
    </source>
</evidence>
<dbReference type="PROSITE" id="PS50071">
    <property type="entry name" value="HOMEOBOX_2"/>
    <property type="match status" value="1"/>
</dbReference>
<dbReference type="GO" id="GO:0005634">
    <property type="term" value="C:nucleus"/>
    <property type="evidence" value="ECO:0007669"/>
    <property type="project" value="UniProtKB-SubCell"/>
</dbReference>
<dbReference type="InterPro" id="IPR044869">
    <property type="entry name" value="HNF-1_POU"/>
</dbReference>
<dbReference type="PANTHER" id="PTHR11568:SF1">
    <property type="entry name" value="HEPATOCYTE NUCLEAR FACTOR 1-BETA-LIKE ISOFORM X1"/>
    <property type="match status" value="1"/>
</dbReference>
<proteinExistence type="predicted"/>
<dbReference type="Pfam" id="PF00046">
    <property type="entry name" value="Homeodomain"/>
    <property type="match status" value="1"/>
</dbReference>
<dbReference type="PROSITE" id="PS51936">
    <property type="entry name" value="POU_4"/>
    <property type="match status" value="1"/>
</dbReference>